<evidence type="ECO:0000256" key="1">
    <source>
        <dbReference type="SAM" id="Phobius"/>
    </source>
</evidence>
<gene>
    <name evidence="2" type="ORF">GCM10010970_07940</name>
</gene>
<evidence type="ECO:0000313" key="2">
    <source>
        <dbReference type="EMBL" id="GGP18899.1"/>
    </source>
</evidence>
<feature type="transmembrane region" description="Helical" evidence="1">
    <location>
        <begin position="33"/>
        <end position="55"/>
    </location>
</feature>
<comment type="caution">
    <text evidence="2">The sequence shown here is derived from an EMBL/GenBank/DDBJ whole genome shotgun (WGS) entry which is preliminary data.</text>
</comment>
<dbReference type="Proteomes" id="UP000637267">
    <property type="component" value="Unassembled WGS sequence"/>
</dbReference>
<organism evidence="2 3">
    <name type="scientific">Silvimonas iriomotensis</name>
    <dbReference type="NCBI Taxonomy" id="449662"/>
    <lineage>
        <taxon>Bacteria</taxon>
        <taxon>Pseudomonadati</taxon>
        <taxon>Pseudomonadota</taxon>
        <taxon>Betaproteobacteria</taxon>
        <taxon>Neisseriales</taxon>
        <taxon>Chitinibacteraceae</taxon>
        <taxon>Silvimonas</taxon>
    </lineage>
</organism>
<keyword evidence="1" id="KW-0472">Membrane</keyword>
<keyword evidence="3" id="KW-1185">Reference proteome</keyword>
<keyword evidence="1" id="KW-0812">Transmembrane</keyword>
<keyword evidence="1" id="KW-1133">Transmembrane helix</keyword>
<reference evidence="3" key="1">
    <citation type="journal article" date="2019" name="Int. J. Syst. Evol. Microbiol.">
        <title>The Global Catalogue of Microorganisms (GCM) 10K type strain sequencing project: providing services to taxonomists for standard genome sequencing and annotation.</title>
        <authorList>
            <consortium name="The Broad Institute Genomics Platform"/>
            <consortium name="The Broad Institute Genome Sequencing Center for Infectious Disease"/>
            <person name="Wu L."/>
            <person name="Ma J."/>
        </authorList>
    </citation>
    <scope>NUCLEOTIDE SEQUENCE [LARGE SCALE GENOMIC DNA]</scope>
    <source>
        <strain evidence="3">CGMCC 1.8859</strain>
    </source>
</reference>
<dbReference type="RefSeq" id="WP_188702546.1">
    <property type="nucleotide sequence ID" value="NZ_BMLX01000001.1"/>
</dbReference>
<dbReference type="EMBL" id="BMLX01000001">
    <property type="protein sequence ID" value="GGP18899.1"/>
    <property type="molecule type" value="Genomic_DNA"/>
</dbReference>
<name>A0ABQ2P5Q5_9NEIS</name>
<proteinExistence type="predicted"/>
<accession>A0ABQ2P5Q5</accession>
<sequence>MDILHLKPLHRPGLHLPRLRLDDDFVPRATTSIIVILCLFAGGVLYLTIALLSALHAW</sequence>
<evidence type="ECO:0000313" key="3">
    <source>
        <dbReference type="Proteomes" id="UP000637267"/>
    </source>
</evidence>
<protein>
    <submittedName>
        <fullName evidence="2">Uncharacterized protein</fullName>
    </submittedName>
</protein>